<keyword evidence="7" id="KW-1185">Reference proteome</keyword>
<evidence type="ECO:0000256" key="4">
    <source>
        <dbReference type="RuleBase" id="RU004514"/>
    </source>
</evidence>
<dbReference type="SUPFAM" id="SSF51419">
    <property type="entry name" value="PLP-binding barrel"/>
    <property type="match status" value="1"/>
</dbReference>
<evidence type="ECO:0000259" key="5">
    <source>
        <dbReference type="Pfam" id="PF01168"/>
    </source>
</evidence>
<dbReference type="EMBL" id="FNPV01000002">
    <property type="protein sequence ID" value="SDY41367.1"/>
    <property type="molecule type" value="Genomic_DNA"/>
</dbReference>
<comment type="function">
    <text evidence="2">Pyridoxal 5'-phosphate (PLP)-binding protein, which is involved in PLP homeostasis.</text>
</comment>
<dbReference type="Gene3D" id="3.20.20.10">
    <property type="entry name" value="Alanine racemase"/>
    <property type="match status" value="1"/>
</dbReference>
<dbReference type="InterPro" id="IPR001608">
    <property type="entry name" value="Ala_racemase_N"/>
</dbReference>
<evidence type="ECO:0000256" key="2">
    <source>
        <dbReference type="HAMAP-Rule" id="MF_02087"/>
    </source>
</evidence>
<protein>
    <recommendedName>
        <fullName evidence="2">Pyridoxal phosphate homeostasis protein</fullName>
        <shortName evidence="2">PLP homeostasis protein</shortName>
    </recommendedName>
</protein>
<keyword evidence="1 2" id="KW-0663">Pyridoxal phosphate</keyword>
<comment type="similarity">
    <text evidence="2 4">Belongs to the pyridoxal phosphate-binding protein YggS/PROSC family.</text>
</comment>
<dbReference type="STRING" id="159292.SAMN05192546_10245"/>
<name>A0A1H3JNA4_9FIRM</name>
<evidence type="ECO:0000256" key="1">
    <source>
        <dbReference type="ARBA" id="ARBA00022898"/>
    </source>
</evidence>
<evidence type="ECO:0000313" key="6">
    <source>
        <dbReference type="EMBL" id="SDY41367.1"/>
    </source>
</evidence>
<dbReference type="InterPro" id="IPR029066">
    <property type="entry name" value="PLP-binding_barrel"/>
</dbReference>
<evidence type="ECO:0000256" key="3">
    <source>
        <dbReference type="PIRSR" id="PIRSR004848-1"/>
    </source>
</evidence>
<organism evidence="6 7">
    <name type="scientific">Tindallia californiensis</name>
    <dbReference type="NCBI Taxonomy" id="159292"/>
    <lineage>
        <taxon>Bacteria</taxon>
        <taxon>Bacillati</taxon>
        <taxon>Bacillota</taxon>
        <taxon>Clostridia</taxon>
        <taxon>Peptostreptococcales</taxon>
        <taxon>Tindalliaceae</taxon>
        <taxon>Tindallia</taxon>
    </lineage>
</organism>
<dbReference type="NCBIfam" id="TIGR00044">
    <property type="entry name" value="YggS family pyridoxal phosphate-dependent enzyme"/>
    <property type="match status" value="1"/>
</dbReference>
<sequence>MSISNNIMVLENRIQEALQKSADPSKKIQVIGVTKTIKPETIQEAMDLGINHLGENKVQELLTKYETIGPAPQWHMIGHLQRNKVKYIVDKVSLIHSLDSLSLAEEISKRASKINRTIDVLVQVNVSGEESKFGVEPNEAMSLAKQIESMNNVRIKGLMTMAPFTANEAITRDCFKKLFELNEKMKELNLAHAHMEYLSMGMSNDFEIALEEGSNMIRIGSAIFGNRKYD</sequence>
<dbReference type="GO" id="GO:0030170">
    <property type="term" value="F:pyridoxal phosphate binding"/>
    <property type="evidence" value="ECO:0007669"/>
    <property type="project" value="UniProtKB-UniRule"/>
</dbReference>
<evidence type="ECO:0000313" key="7">
    <source>
        <dbReference type="Proteomes" id="UP000199230"/>
    </source>
</evidence>
<feature type="modified residue" description="N6-(pyridoxal phosphate)lysine" evidence="2 3">
    <location>
        <position position="35"/>
    </location>
</feature>
<dbReference type="PROSITE" id="PS01211">
    <property type="entry name" value="UPF0001"/>
    <property type="match status" value="1"/>
</dbReference>
<dbReference type="CDD" id="cd00635">
    <property type="entry name" value="PLPDE_III_YBL036c_like"/>
    <property type="match status" value="1"/>
</dbReference>
<dbReference type="RefSeq" id="WP_093310697.1">
    <property type="nucleotide sequence ID" value="NZ_FNPV01000002.1"/>
</dbReference>
<dbReference type="PANTHER" id="PTHR10146:SF14">
    <property type="entry name" value="PYRIDOXAL PHOSPHATE HOMEOSTASIS PROTEIN"/>
    <property type="match status" value="1"/>
</dbReference>
<dbReference type="HAMAP" id="MF_02087">
    <property type="entry name" value="PLP_homeostasis"/>
    <property type="match status" value="1"/>
</dbReference>
<comment type="cofactor">
    <cofactor evidence="3">
        <name>pyridoxal 5'-phosphate</name>
        <dbReference type="ChEBI" id="CHEBI:597326"/>
    </cofactor>
</comment>
<dbReference type="PANTHER" id="PTHR10146">
    <property type="entry name" value="PROLINE SYNTHETASE CO-TRANSCRIBED BACTERIAL HOMOLOG PROTEIN"/>
    <property type="match status" value="1"/>
</dbReference>
<gene>
    <name evidence="6" type="ORF">SAMN05192546_10245</name>
</gene>
<accession>A0A1H3JNA4</accession>
<dbReference type="Pfam" id="PF01168">
    <property type="entry name" value="Ala_racemase_N"/>
    <property type="match status" value="1"/>
</dbReference>
<dbReference type="FunFam" id="3.20.20.10:FF:000018">
    <property type="entry name" value="Pyridoxal phosphate homeostasis protein"/>
    <property type="match status" value="1"/>
</dbReference>
<feature type="domain" description="Alanine racemase N-terminal" evidence="5">
    <location>
        <begin position="27"/>
        <end position="226"/>
    </location>
</feature>
<reference evidence="6 7" key="1">
    <citation type="submission" date="2016-10" db="EMBL/GenBank/DDBJ databases">
        <authorList>
            <person name="de Groot N.N."/>
        </authorList>
    </citation>
    <scope>NUCLEOTIDE SEQUENCE [LARGE SCALE GENOMIC DNA]</scope>
    <source>
        <strain evidence="6 7">APO</strain>
    </source>
</reference>
<dbReference type="AlphaFoldDB" id="A0A1H3JNA4"/>
<dbReference type="PIRSF" id="PIRSF004848">
    <property type="entry name" value="YBL036c_PLPDEIII"/>
    <property type="match status" value="1"/>
</dbReference>
<proteinExistence type="inferred from homology"/>
<dbReference type="InterPro" id="IPR011078">
    <property type="entry name" value="PyrdxlP_homeostasis"/>
</dbReference>
<dbReference type="Proteomes" id="UP000199230">
    <property type="component" value="Unassembled WGS sequence"/>
</dbReference>
<dbReference type="OrthoDB" id="9804072at2"/>